<evidence type="ECO:0000313" key="3">
    <source>
        <dbReference type="Proteomes" id="UP001189122"/>
    </source>
</evidence>
<organism evidence="2">
    <name type="scientific">Spirodela intermedia</name>
    <name type="common">Intermediate duckweed</name>
    <dbReference type="NCBI Taxonomy" id="51605"/>
    <lineage>
        <taxon>Eukaryota</taxon>
        <taxon>Viridiplantae</taxon>
        <taxon>Streptophyta</taxon>
        <taxon>Embryophyta</taxon>
        <taxon>Tracheophyta</taxon>
        <taxon>Spermatophyta</taxon>
        <taxon>Magnoliopsida</taxon>
        <taxon>Liliopsida</taxon>
        <taxon>Araceae</taxon>
        <taxon>Lemnoideae</taxon>
        <taxon>Spirodela</taxon>
    </lineage>
</organism>
<feature type="region of interest" description="Disordered" evidence="1">
    <location>
        <begin position="1"/>
        <end position="84"/>
    </location>
</feature>
<feature type="compositionally biased region" description="Polar residues" evidence="1">
    <location>
        <begin position="1"/>
        <end position="27"/>
    </location>
</feature>
<dbReference type="EMBL" id="LR743600">
    <property type="protein sequence ID" value="CAA2630470.1"/>
    <property type="molecule type" value="Genomic_DNA"/>
</dbReference>
<evidence type="ECO:0000313" key="2">
    <source>
        <dbReference type="EMBL" id="CAA2630470.1"/>
    </source>
</evidence>
<keyword evidence="3" id="KW-1185">Reference proteome</keyword>
<name>A0A7I8JJG1_SPIIN</name>
<dbReference type="EMBL" id="CACRZD030000013">
    <property type="protein sequence ID" value="CAA6669713.1"/>
    <property type="molecule type" value="Genomic_DNA"/>
</dbReference>
<reference evidence="2 3" key="1">
    <citation type="submission" date="2019-12" db="EMBL/GenBank/DDBJ databases">
        <authorList>
            <person name="Scholz U."/>
            <person name="Mascher M."/>
            <person name="Fiebig A."/>
        </authorList>
    </citation>
    <scope>NUCLEOTIDE SEQUENCE</scope>
</reference>
<evidence type="ECO:0000256" key="1">
    <source>
        <dbReference type="SAM" id="MobiDB-lite"/>
    </source>
</evidence>
<accession>A0A7I8JJG1</accession>
<sequence>MITVNSGVSDRSTSPPSAASHRNSPTRLDTKNSRWNSAKPIPGQILRPTPNGIIRISLLPVMSTPSPSPPGRNLSGRNSSGSGHFSPSRFIFATAKLTRAFLGMVYPHREISFVMAWGNTNRCSQQLRSPTVIRVFQEFLVIRVPQSLNSNNCK</sequence>
<gene>
    <name evidence="2" type="ORF">SI7747_13016116</name>
</gene>
<protein>
    <submittedName>
        <fullName evidence="2">Uncharacterized protein</fullName>
    </submittedName>
</protein>
<dbReference type="Proteomes" id="UP001189122">
    <property type="component" value="Unassembled WGS sequence"/>
</dbReference>
<dbReference type="AlphaFoldDB" id="A0A7I8JJG1"/>
<proteinExistence type="predicted"/>
<feature type="compositionally biased region" description="Low complexity" evidence="1">
    <location>
        <begin position="71"/>
        <end position="83"/>
    </location>
</feature>